<protein>
    <recommendedName>
        <fullName evidence="1">DUF7424 domain-containing protein</fullName>
    </recommendedName>
</protein>
<feature type="domain" description="DUF7424" evidence="1">
    <location>
        <begin position="25"/>
        <end position="183"/>
    </location>
</feature>
<dbReference type="Proteomes" id="UP000318470">
    <property type="component" value="Segment"/>
</dbReference>
<organism evidence="2 3">
    <name type="scientific">Vibrio phage VAP7</name>
    <dbReference type="NCBI Taxonomy" id="2584487"/>
    <lineage>
        <taxon>Viruses</taxon>
        <taxon>Duplodnaviria</taxon>
        <taxon>Heunggongvirae</taxon>
        <taxon>Uroviricota</taxon>
        <taxon>Caudoviricetes</taxon>
        <taxon>Pantevenvirales</taxon>
        <taxon>Ackermannviridae</taxon>
        <taxon>Vapseptimavirus</taxon>
        <taxon>Vapseptimavirus VAP7</taxon>
    </lineage>
</organism>
<evidence type="ECO:0000313" key="2">
    <source>
        <dbReference type="EMBL" id="QDB73340.1"/>
    </source>
</evidence>
<dbReference type="GeneID" id="55616177"/>
<proteinExistence type="predicted"/>
<name>A0A4Y5TVD9_9CAUD</name>
<dbReference type="EMBL" id="MK795384">
    <property type="protein sequence ID" value="QDB73340.1"/>
    <property type="molecule type" value="Genomic_DNA"/>
</dbReference>
<reference evidence="2 3" key="1">
    <citation type="submission" date="2019-04" db="EMBL/GenBank/DDBJ databases">
        <authorList>
            <person name="Gao M."/>
            <person name="Bai C."/>
            <person name="Tong Y."/>
            <person name="Xu X."/>
        </authorList>
    </citation>
    <scope>NUCLEOTIDE SEQUENCE [LARGE SCALE GENOMIC DNA]</scope>
    <source>
        <strain evidence="2 3">Vibrio alginolyticus VA1</strain>
    </source>
</reference>
<evidence type="ECO:0000313" key="3">
    <source>
        <dbReference type="Proteomes" id="UP000318470"/>
    </source>
</evidence>
<dbReference type="RefSeq" id="YP_009845814.1">
    <property type="nucleotide sequence ID" value="NC_048765.1"/>
</dbReference>
<evidence type="ECO:0000259" key="1">
    <source>
        <dbReference type="Pfam" id="PF24199"/>
    </source>
</evidence>
<dbReference type="KEGG" id="vg:55616177"/>
<accession>A0A4Y5TVD9</accession>
<keyword evidence="3" id="KW-1185">Reference proteome</keyword>
<sequence length="185" mass="20795">MKYIRKLALIVMILMLPGCRSLVEMRVSTSDLAQVNNNEHTNTTIFKEECNGLKCNRVEVAKISVPVLDNLTDLDKVDFALINTKNRSVLLFIHPRFLETIKTEYGIDIGDVDVKVVVLFTNNTNRNVNLFLRGVWINDMPIGNGGVIVEIEPGQTVALRLSALSSDVLKNEYVEGVFSWSVKEK</sequence>
<dbReference type="Pfam" id="PF24199">
    <property type="entry name" value="DUF7424"/>
    <property type="match status" value="1"/>
</dbReference>
<dbReference type="InterPro" id="IPR055847">
    <property type="entry name" value="DUF7424"/>
</dbReference>